<sequence>MEDSQQISGNIPNSEHQVTNPAVQAISDQFDPLTASELAVKSNEFQAEGSDETRLNAPSDAALAISVLGRLEVQISKVYDPATQRFQISDHNGELSLQYSREVEHFPSRQAEKITF</sequence>
<reference evidence="2" key="1">
    <citation type="submission" date="2019-06" db="EMBL/GenBank/DDBJ databases">
        <authorList>
            <person name="Zheng W."/>
        </authorList>
    </citation>
    <scope>NUCLEOTIDE SEQUENCE</scope>
    <source>
        <strain evidence="2">QDHG01</strain>
    </source>
</reference>
<gene>
    <name evidence="2" type="ORF">FGO68_gene7529</name>
</gene>
<feature type="region of interest" description="Disordered" evidence="1">
    <location>
        <begin position="1"/>
        <end position="20"/>
    </location>
</feature>
<organism evidence="2 3">
    <name type="scientific">Halteria grandinella</name>
    <dbReference type="NCBI Taxonomy" id="5974"/>
    <lineage>
        <taxon>Eukaryota</taxon>
        <taxon>Sar</taxon>
        <taxon>Alveolata</taxon>
        <taxon>Ciliophora</taxon>
        <taxon>Intramacronucleata</taxon>
        <taxon>Spirotrichea</taxon>
        <taxon>Stichotrichia</taxon>
        <taxon>Sporadotrichida</taxon>
        <taxon>Halteriidae</taxon>
        <taxon>Halteria</taxon>
    </lineage>
</organism>
<dbReference type="Proteomes" id="UP000785679">
    <property type="component" value="Unassembled WGS sequence"/>
</dbReference>
<accession>A0A8J8NQ67</accession>
<evidence type="ECO:0000313" key="3">
    <source>
        <dbReference type="Proteomes" id="UP000785679"/>
    </source>
</evidence>
<dbReference type="EMBL" id="RRYP01008825">
    <property type="protein sequence ID" value="TNV79512.1"/>
    <property type="molecule type" value="Genomic_DNA"/>
</dbReference>
<protein>
    <submittedName>
        <fullName evidence="2">Uncharacterized protein</fullName>
    </submittedName>
</protein>
<keyword evidence="3" id="KW-1185">Reference proteome</keyword>
<evidence type="ECO:0000256" key="1">
    <source>
        <dbReference type="SAM" id="MobiDB-lite"/>
    </source>
</evidence>
<evidence type="ECO:0000313" key="2">
    <source>
        <dbReference type="EMBL" id="TNV79512.1"/>
    </source>
</evidence>
<name>A0A8J8NQ67_HALGN</name>
<comment type="caution">
    <text evidence="2">The sequence shown here is derived from an EMBL/GenBank/DDBJ whole genome shotgun (WGS) entry which is preliminary data.</text>
</comment>
<dbReference type="AlphaFoldDB" id="A0A8J8NQ67"/>
<proteinExistence type="predicted"/>